<sequence length="426" mass="46314">MIQLNRFMKVIFRRIHLYLALAAGLVFFVQCLTGTVLVFEEEITHALHAERYAVAVPAGQPRLTLAQLASQFQQANPKAKVLGFKVYADPARTVELMYRDEKARPGGSGELKQEGSRPGGERGPAGGPGEGGKRGQGGEKKRPERGSTAYLNPYTGQVLGLQTEKQLPVFKFAEDLHRRLLAGEVGKALTGLSALFILFITVTGLVLWWPKTRDMLRGRLRIKWGASGKRLTHDLHVVLGFYCSLFLFGLALTGVIMSYRWATEALFTLTNSRPTVGLVAPVSAQPGSPRAVAYDAALRTGQATYRTADFWRVSAPKDSAAAITVSAPSMLPLRSLGLDTLFVDRATGAALGQHLYARQTAGTQLRRLAKPLHTGEIGGVWTKALALVVTLCSLTFPVTGVLMWLRRTRKKSGKTRRPAAAQPVAG</sequence>
<dbReference type="EMBL" id="BAABGQ010000006">
    <property type="protein sequence ID" value="GAA4500742.1"/>
    <property type="molecule type" value="Genomic_DNA"/>
</dbReference>
<feature type="compositionally biased region" description="Basic and acidic residues" evidence="1">
    <location>
        <begin position="131"/>
        <end position="145"/>
    </location>
</feature>
<keyword evidence="2" id="KW-0472">Membrane</keyword>
<reference evidence="4" key="1">
    <citation type="journal article" date="2019" name="Int. J. Syst. Evol. Microbiol.">
        <title>The Global Catalogue of Microorganisms (GCM) 10K type strain sequencing project: providing services to taxonomists for standard genome sequencing and annotation.</title>
        <authorList>
            <consortium name="The Broad Institute Genomics Platform"/>
            <consortium name="The Broad Institute Genome Sequencing Center for Infectious Disease"/>
            <person name="Wu L."/>
            <person name="Ma J."/>
        </authorList>
    </citation>
    <scope>NUCLEOTIDE SEQUENCE [LARGE SCALE GENOMIC DNA]</scope>
    <source>
        <strain evidence="4">JCM 17841</strain>
    </source>
</reference>
<dbReference type="PANTHER" id="PTHR34219:SF3">
    <property type="entry name" value="BLL7967 PROTEIN"/>
    <property type="match status" value="1"/>
</dbReference>
<feature type="transmembrane region" description="Helical" evidence="2">
    <location>
        <begin position="188"/>
        <end position="209"/>
    </location>
</feature>
<gene>
    <name evidence="3" type="ORF">GCM10023172_21550</name>
</gene>
<feature type="region of interest" description="Disordered" evidence="1">
    <location>
        <begin position="98"/>
        <end position="151"/>
    </location>
</feature>
<feature type="compositionally biased region" description="Gly residues" evidence="1">
    <location>
        <begin position="117"/>
        <end position="130"/>
    </location>
</feature>
<dbReference type="Pfam" id="PF03929">
    <property type="entry name" value="PepSY_TM"/>
    <property type="match status" value="1"/>
</dbReference>
<evidence type="ECO:0000256" key="1">
    <source>
        <dbReference type="SAM" id="MobiDB-lite"/>
    </source>
</evidence>
<organism evidence="3 4">
    <name type="scientific">Hymenobacter ginsengisoli</name>
    <dbReference type="NCBI Taxonomy" id="1051626"/>
    <lineage>
        <taxon>Bacteria</taxon>
        <taxon>Pseudomonadati</taxon>
        <taxon>Bacteroidota</taxon>
        <taxon>Cytophagia</taxon>
        <taxon>Cytophagales</taxon>
        <taxon>Hymenobacteraceae</taxon>
        <taxon>Hymenobacter</taxon>
    </lineage>
</organism>
<protein>
    <submittedName>
        <fullName evidence="3">PepSY-associated TM helix domain-containing protein</fullName>
    </submittedName>
</protein>
<feature type="transmembrane region" description="Helical" evidence="2">
    <location>
        <begin position="384"/>
        <end position="405"/>
    </location>
</feature>
<evidence type="ECO:0000313" key="4">
    <source>
        <dbReference type="Proteomes" id="UP001501243"/>
    </source>
</evidence>
<proteinExistence type="predicted"/>
<dbReference type="PANTHER" id="PTHR34219">
    <property type="entry name" value="IRON-REGULATED INNER MEMBRANE PROTEIN-RELATED"/>
    <property type="match status" value="1"/>
</dbReference>
<comment type="caution">
    <text evidence="3">The sequence shown here is derived from an EMBL/GenBank/DDBJ whole genome shotgun (WGS) entry which is preliminary data.</text>
</comment>
<keyword evidence="2" id="KW-1133">Transmembrane helix</keyword>
<dbReference type="Proteomes" id="UP001501243">
    <property type="component" value="Unassembled WGS sequence"/>
</dbReference>
<dbReference type="InterPro" id="IPR005625">
    <property type="entry name" value="PepSY-ass_TM"/>
</dbReference>
<keyword evidence="2" id="KW-0812">Transmembrane</keyword>
<keyword evidence="4" id="KW-1185">Reference proteome</keyword>
<evidence type="ECO:0000256" key="2">
    <source>
        <dbReference type="SAM" id="Phobius"/>
    </source>
</evidence>
<feature type="transmembrane region" description="Helical" evidence="2">
    <location>
        <begin position="237"/>
        <end position="259"/>
    </location>
</feature>
<name>A0ABP8QDI2_9BACT</name>
<accession>A0ABP8QDI2</accession>
<evidence type="ECO:0000313" key="3">
    <source>
        <dbReference type="EMBL" id="GAA4500742.1"/>
    </source>
</evidence>